<dbReference type="CDD" id="cd00616">
    <property type="entry name" value="AHBA_syn"/>
    <property type="match status" value="1"/>
</dbReference>
<dbReference type="EMBL" id="CP013065">
    <property type="protein sequence ID" value="ALM13550.1"/>
    <property type="molecule type" value="Genomic_DNA"/>
</dbReference>
<dbReference type="GO" id="GO:0000271">
    <property type="term" value="P:polysaccharide biosynthetic process"/>
    <property type="evidence" value="ECO:0007669"/>
    <property type="project" value="TreeGrafter"/>
</dbReference>
<accession>A0A0S1SP97</accession>
<dbReference type="GO" id="GO:0008483">
    <property type="term" value="F:transaminase activity"/>
    <property type="evidence" value="ECO:0007669"/>
    <property type="project" value="UniProtKB-KW"/>
</dbReference>
<reference evidence="9 10" key="2">
    <citation type="journal article" date="2016" name="PeerJ">
        <title>Analysis of five complete genome sequences for members of the class Peribacteria in the recently recognized Peregrinibacteria bacterial phylum.</title>
        <authorList>
            <person name="Anantharaman K."/>
            <person name="Brown C.T."/>
            <person name="Burstein D."/>
            <person name="Castelle C.J."/>
            <person name="Probst A.J."/>
            <person name="Thomas B.C."/>
            <person name="Williams K.H."/>
            <person name="Banfield J.F."/>
        </authorList>
    </citation>
    <scope>NUCLEOTIDE SEQUENCE [LARGE SCALE GENOMIC DNA]</scope>
    <source>
        <strain evidence="9">RIFOXYD1_FULL_PER-ii_59_16</strain>
    </source>
</reference>
<organism evidence="9 10">
    <name type="scientific">Candidatus Peribacter riflensis</name>
    <dbReference type="NCBI Taxonomy" id="1735162"/>
    <lineage>
        <taxon>Bacteria</taxon>
        <taxon>Candidatus Peregrinibacteriota</taxon>
        <taxon>Candidatus Peribacteria</taxon>
        <taxon>Candidatus Peribacterales</taxon>
        <taxon>Candidatus Peribacteraceae</taxon>
        <taxon>Candidatus Peribacter</taxon>
    </lineage>
</organism>
<dbReference type="SUPFAM" id="SSF53383">
    <property type="entry name" value="PLP-dependent transferases"/>
    <property type="match status" value="1"/>
</dbReference>
<dbReference type="AlphaFoldDB" id="A0A0S1SNI7"/>
<feature type="active site" description="Proton acceptor" evidence="6">
    <location>
        <position position="183"/>
    </location>
</feature>
<evidence type="ECO:0000313" key="10">
    <source>
        <dbReference type="Proteomes" id="UP000069135"/>
    </source>
</evidence>
<sequence length="370" mass="40508">MMTVPVNEPVIPAEAKQYVLDALDTGWVSSAGRYIQEFEEVFARYLGVKHAITATSGTAALHLSLAALEIGPGDEVIVPDFTMIASAFAVLHTGARPVFVDCDPETFTLDPFKLVALITPRTKAIMPVHIYGHPADMDPILALARERNIAVVEDAAEAHGAAYKNRLCGTMGTVNAFSFYGNKIITTGEGGMVVTDDDAIAARVRSLKDLAHSPKKRFVHETVGFNYRMTNLQAALGLGQMQHIAEFLQKKQWMAERYAEGLKDIPGLRLPVTREWAKNVYWMYAVLVEDSFGMTRDAFRAALKKRGIDTRDFFTSCAAQPAMRALGIEQGPFPVTEDIAERGLYLPSGLALTEEQIAAVISAIHDIAHV</sequence>
<comment type="similarity">
    <text evidence="5 8">Belongs to the DegT/DnrJ/EryC1 family.</text>
</comment>
<accession>A0A0S1SSK6</accession>
<dbReference type="PANTHER" id="PTHR30244:SF34">
    <property type="entry name" value="DTDP-4-AMINO-4,6-DIDEOXYGALACTOSE TRANSAMINASE"/>
    <property type="match status" value="1"/>
</dbReference>
<keyword evidence="2" id="KW-0032">Aminotransferase</keyword>
<gene>
    <name evidence="9" type="ORF">PeribacterD1_0882</name>
</gene>
<evidence type="ECO:0000256" key="5">
    <source>
        <dbReference type="ARBA" id="ARBA00037999"/>
    </source>
</evidence>
<dbReference type="Pfam" id="PF01041">
    <property type="entry name" value="DegT_DnrJ_EryC1"/>
    <property type="match status" value="1"/>
</dbReference>
<accession>A0A0S1SNI7</accession>
<evidence type="ECO:0000256" key="3">
    <source>
        <dbReference type="ARBA" id="ARBA00022679"/>
    </source>
</evidence>
<evidence type="ECO:0000256" key="6">
    <source>
        <dbReference type="PIRSR" id="PIRSR000390-1"/>
    </source>
</evidence>
<dbReference type="KEGG" id="prf:PeribacterA2_0882"/>
<dbReference type="InterPro" id="IPR015422">
    <property type="entry name" value="PyrdxlP-dep_Trfase_small"/>
</dbReference>
<feature type="modified residue" description="N6-(pyridoxal phosphate)lysine" evidence="7">
    <location>
        <position position="183"/>
    </location>
</feature>
<accession>A0A0S1SK97</accession>
<dbReference type="InterPro" id="IPR015424">
    <property type="entry name" value="PyrdxlP-dep_Trfase"/>
</dbReference>
<protein>
    <submittedName>
        <fullName evidence="9">Glutamine--scyllo-inositol transaminase</fullName>
    </submittedName>
</protein>
<evidence type="ECO:0000256" key="4">
    <source>
        <dbReference type="ARBA" id="ARBA00022898"/>
    </source>
</evidence>
<dbReference type="InterPro" id="IPR015421">
    <property type="entry name" value="PyrdxlP-dep_Trfase_major"/>
</dbReference>
<dbReference type="PIRSF" id="PIRSF000390">
    <property type="entry name" value="PLP_StrS"/>
    <property type="match status" value="1"/>
</dbReference>
<dbReference type="STRING" id="1735162.PeribacterB2_0884"/>
<accession>A0A0S1SXG8</accession>
<reference evidence="10" key="1">
    <citation type="submission" date="2015-10" db="EMBL/GenBank/DDBJ databases">
        <title>Analysis of five complete genome sequences for members of the class Peribacteria in the recently recognized Peregrinibacteria bacterial phylum.</title>
        <authorList>
            <person name="Anantharaman K."/>
            <person name="Brown C.T."/>
            <person name="Burstein D."/>
            <person name="Castelle C.J."/>
            <person name="Probst A.J."/>
            <person name="Thomas B.C."/>
            <person name="Williams K.H."/>
            <person name="Banfield J.F."/>
        </authorList>
    </citation>
    <scope>NUCLEOTIDE SEQUENCE [LARGE SCALE GENOMIC DNA]</scope>
</reference>
<evidence type="ECO:0000256" key="8">
    <source>
        <dbReference type="RuleBase" id="RU004508"/>
    </source>
</evidence>
<dbReference type="Gene3D" id="3.90.1150.10">
    <property type="entry name" value="Aspartate Aminotransferase, domain 1"/>
    <property type="match status" value="1"/>
</dbReference>
<dbReference type="FunFam" id="3.40.640.10:FF:000090">
    <property type="entry name" value="Pyridoxal phosphate-dependent aminotransferase"/>
    <property type="match status" value="1"/>
</dbReference>
<comment type="cofactor">
    <cofactor evidence="1">
        <name>pyridoxal 5'-phosphate</name>
        <dbReference type="ChEBI" id="CHEBI:597326"/>
    </cofactor>
</comment>
<dbReference type="PATRIC" id="fig|1735161.3.peg.860"/>
<dbReference type="Gene3D" id="3.40.640.10">
    <property type="entry name" value="Type I PLP-dependent aspartate aminotransferase-like (Major domain)"/>
    <property type="match status" value="1"/>
</dbReference>
<evidence type="ECO:0000313" key="9">
    <source>
        <dbReference type="EMBL" id="ALM13550.1"/>
    </source>
</evidence>
<name>A0A0S1SNI7_9BACT</name>
<dbReference type="GO" id="GO:0030170">
    <property type="term" value="F:pyridoxal phosphate binding"/>
    <property type="evidence" value="ECO:0007669"/>
    <property type="project" value="TreeGrafter"/>
</dbReference>
<keyword evidence="3" id="KW-0808">Transferase</keyword>
<dbReference type="Proteomes" id="UP000069135">
    <property type="component" value="Chromosome"/>
</dbReference>
<proteinExistence type="inferred from homology"/>
<dbReference type="PANTHER" id="PTHR30244">
    <property type="entry name" value="TRANSAMINASE"/>
    <property type="match status" value="1"/>
</dbReference>
<evidence type="ECO:0000256" key="7">
    <source>
        <dbReference type="PIRSR" id="PIRSR000390-2"/>
    </source>
</evidence>
<evidence type="ECO:0000256" key="1">
    <source>
        <dbReference type="ARBA" id="ARBA00001933"/>
    </source>
</evidence>
<keyword evidence="4 7" id="KW-0663">Pyridoxal phosphate</keyword>
<evidence type="ECO:0000256" key="2">
    <source>
        <dbReference type="ARBA" id="ARBA00022576"/>
    </source>
</evidence>
<dbReference type="InterPro" id="IPR000653">
    <property type="entry name" value="DegT/StrS_aminotransferase"/>
</dbReference>